<gene>
    <name evidence="1" type="ORF">METZ01_LOCUS45082</name>
</gene>
<evidence type="ECO:0008006" key="2">
    <source>
        <dbReference type="Google" id="ProtNLM"/>
    </source>
</evidence>
<dbReference type="Gene3D" id="1.10.10.10">
    <property type="entry name" value="Winged helix-like DNA-binding domain superfamily/Winged helix DNA-binding domain"/>
    <property type="match status" value="2"/>
</dbReference>
<name>A0A381RMQ3_9ZZZZ</name>
<organism evidence="1">
    <name type="scientific">marine metagenome</name>
    <dbReference type="NCBI Taxonomy" id="408172"/>
    <lineage>
        <taxon>unclassified sequences</taxon>
        <taxon>metagenomes</taxon>
        <taxon>ecological metagenomes</taxon>
    </lineage>
</organism>
<dbReference type="Pfam" id="PF13412">
    <property type="entry name" value="HTH_24"/>
    <property type="match status" value="1"/>
</dbReference>
<dbReference type="AlphaFoldDB" id="A0A381RMQ3"/>
<dbReference type="CDD" id="cd00090">
    <property type="entry name" value="HTH_ARSR"/>
    <property type="match status" value="1"/>
</dbReference>
<dbReference type="PANTHER" id="PTHR36216">
    <property type="entry name" value="TRANSCRIPTIONAL REGULATOR, TRMB"/>
    <property type="match status" value="1"/>
</dbReference>
<accession>A0A381RMQ3</accession>
<dbReference type="SUPFAM" id="SSF46785">
    <property type="entry name" value="Winged helix' DNA-binding domain"/>
    <property type="match status" value="2"/>
</dbReference>
<reference evidence="1" key="1">
    <citation type="submission" date="2018-05" db="EMBL/GenBank/DDBJ databases">
        <authorList>
            <person name="Lanie J.A."/>
            <person name="Ng W.-L."/>
            <person name="Kazmierczak K.M."/>
            <person name="Andrzejewski T.M."/>
            <person name="Davidsen T.M."/>
            <person name="Wayne K.J."/>
            <person name="Tettelin H."/>
            <person name="Glass J.I."/>
            <person name="Rusch D."/>
            <person name="Podicherti R."/>
            <person name="Tsui H.-C.T."/>
            <person name="Winkler M.E."/>
        </authorList>
    </citation>
    <scope>NUCLEOTIDE SEQUENCE</scope>
</reference>
<dbReference type="InterPro" id="IPR036390">
    <property type="entry name" value="WH_DNA-bd_sf"/>
</dbReference>
<evidence type="ECO:0000313" key="1">
    <source>
        <dbReference type="EMBL" id="SUZ92228.1"/>
    </source>
</evidence>
<dbReference type="EMBL" id="UINC01002042">
    <property type="protein sequence ID" value="SUZ92228.1"/>
    <property type="molecule type" value="Genomic_DNA"/>
</dbReference>
<feature type="non-terminal residue" evidence="1">
    <location>
        <position position="1"/>
    </location>
</feature>
<dbReference type="InterPro" id="IPR011991">
    <property type="entry name" value="ArsR-like_HTH"/>
</dbReference>
<protein>
    <recommendedName>
        <fullName evidence="2">HTH marR-type domain-containing protein</fullName>
    </recommendedName>
</protein>
<dbReference type="PANTHER" id="PTHR36216:SF1">
    <property type="entry name" value="HTH ARSR-TYPE DOMAIN-CONTAINING PROTEIN"/>
    <property type="match status" value="1"/>
</dbReference>
<proteinExistence type="predicted"/>
<sequence>VSTRAAGIISLVALLISLALVLLPGSKGEIIDSGEINHFYINQENNLTIVINNPFAGETEFSLSAELQSHDLQQPVPLPQPNLQFTLAESESDNYDIPFQIHYSGDYSFYISLVMNFDNQPQTIEKSWNFTFYNHLTVIPGSSDQVTFTGGAAWSLDGEVFVLQPNDNSQVGLIFGPIDSSVYSESVLEINHAYSLTTDAGFSISYSTDFDSLEKRYTATWHELTTLSPGSFDGSTILLLPPTERCFIQFAAAIGEPEIDPTWQLNWADVRGVTPKHELDVSFPEVNFLAYSSESGVGVELYNSGLFTQYLGNISASLNVKWQGETITSLQQSLYLPAGETRQLNFVPALSEPGIYECQLEIKVLDRWSRAQTCHILYSREQYLLPENGLSLEQELALPFEAAAILFEGDLQHNGEMLDSWSEDGRQIQHLTAGSEPLTLGGGESVVVRAIASLDIHRFDATSLEPVQELVPGWEGATIEFVSGGDETLSLQVVNKGFNTEIFSLQYFYAPNFLMQLEGVSEITLLVDETQTIDLTLTPQLEVPHEGGSQFTVLLEQLSTGETVALNHVLTYRASEIMVDELHFNRNGVLLGQSVAGSIEISNQGYPVSELTLELWLTAADGSRELLAFQPVNHLENGESINFDFEHSPVIVGLHTLQVELKGGATLINDQDAQFRAVALEQAAEPEAAASLPLRSTAAATGIIGILSAAYYFSKSENLRYHSFKLLLPLYTRLQRDRLADHPTRQNLMQYIYGHPGANLTQLRERFGLHNGVLSHHISILEGNQVIQSLRNGRQRLFYPSGFTGLAQELLITNDVQKRILEEIKVSPGVTQSMIATRLGMSRQKVNYHVTALERKSALRVEKSGRISRLYLLRLR</sequence>
<dbReference type="InterPro" id="IPR036388">
    <property type="entry name" value="WH-like_DNA-bd_sf"/>
</dbReference>